<evidence type="ECO:0000256" key="1">
    <source>
        <dbReference type="SAM" id="MobiDB-lite"/>
    </source>
</evidence>
<organism evidence="2">
    <name type="scientific">uncultured Leptolyngbya sp</name>
    <dbReference type="NCBI Taxonomy" id="332963"/>
    <lineage>
        <taxon>Bacteria</taxon>
        <taxon>Bacillati</taxon>
        <taxon>Cyanobacteriota</taxon>
        <taxon>Cyanophyceae</taxon>
        <taxon>Leptolyngbyales</taxon>
        <taxon>Leptolyngbyaceae</taxon>
        <taxon>Leptolyngbya group</taxon>
        <taxon>Leptolyngbya</taxon>
        <taxon>environmental samples</taxon>
    </lineage>
</organism>
<feature type="region of interest" description="Disordered" evidence="1">
    <location>
        <begin position="142"/>
        <end position="163"/>
    </location>
</feature>
<proteinExistence type="predicted"/>
<evidence type="ECO:0000313" key="2">
    <source>
        <dbReference type="EMBL" id="CAA9307058.1"/>
    </source>
</evidence>
<dbReference type="AlphaFoldDB" id="A0A6J4KKK4"/>
<dbReference type="EMBL" id="CADCTY010000245">
    <property type="protein sequence ID" value="CAA9307058.1"/>
    <property type="molecule type" value="Genomic_DNA"/>
</dbReference>
<protein>
    <submittedName>
        <fullName evidence="2">Uncharacterized protein</fullName>
    </submittedName>
</protein>
<reference evidence="2" key="1">
    <citation type="submission" date="2020-02" db="EMBL/GenBank/DDBJ databases">
        <authorList>
            <person name="Meier V. D."/>
        </authorList>
    </citation>
    <scope>NUCLEOTIDE SEQUENCE</scope>
    <source>
        <strain evidence="2">AVDCRST_MAG94</strain>
    </source>
</reference>
<dbReference type="PROSITE" id="PS51257">
    <property type="entry name" value="PROKAR_LIPOPROTEIN"/>
    <property type="match status" value="1"/>
</dbReference>
<accession>A0A6J4KKK4</accession>
<sequence>MALLKAQLLNVQRKGAIAILCVSLIGCASLGWSKTENSSVQPVNMALSTVTIADIKQTSANTIAQTKSVQLRGRVSNRAPLLGKSAYELQDTTGSIWVIATEPIPSTGDEVVIQGKLLYQSIPLNGKEQGDSYIEQQQLLQRSQPDDVDLGSSPTPHPPTIASHCWRSLK</sequence>
<gene>
    <name evidence="2" type="ORF">AVDCRST_MAG94-735</name>
</gene>
<name>A0A6J4KKK4_9CYAN</name>